<dbReference type="OrthoDB" id="1151598at2"/>
<dbReference type="HOGENOM" id="CLU_798524_0_0_6"/>
<organism evidence="2 3">
    <name type="scientific">Frischella perrara</name>
    <dbReference type="NCBI Taxonomy" id="1267021"/>
    <lineage>
        <taxon>Bacteria</taxon>
        <taxon>Pseudomonadati</taxon>
        <taxon>Pseudomonadota</taxon>
        <taxon>Gammaproteobacteria</taxon>
        <taxon>Orbales</taxon>
        <taxon>Orbaceae</taxon>
        <taxon>Frischella</taxon>
    </lineage>
</organism>
<protein>
    <submittedName>
        <fullName evidence="2">EpsG family</fullName>
    </submittedName>
</protein>
<dbReference type="Pfam" id="PF14897">
    <property type="entry name" value="EpsG"/>
    <property type="match status" value="1"/>
</dbReference>
<reference evidence="2 3" key="1">
    <citation type="journal article" date="2014" name="Appl. Environ. Microbiol.">
        <title>Gut symbionts from distinct hosts exhibit genotoxic activity via divergent colibactin biosynthetic pathways.</title>
        <authorList>
            <person name="Engel P."/>
            <person name="Vizcaino M.I."/>
            <person name="Crawford J.M."/>
        </authorList>
    </citation>
    <scope>NUCLEOTIDE SEQUENCE [LARGE SCALE GENOMIC DNA]</scope>
    <source>
        <strain evidence="2 3">PEB0191</strain>
    </source>
</reference>
<evidence type="ECO:0000313" key="2">
    <source>
        <dbReference type="EMBL" id="AJA45661.1"/>
    </source>
</evidence>
<dbReference type="Proteomes" id="UP000030901">
    <property type="component" value="Chromosome"/>
</dbReference>
<dbReference type="InterPro" id="IPR049458">
    <property type="entry name" value="EpsG-like"/>
</dbReference>
<accession>A0A0A7S8P0</accession>
<feature type="transmembrane region" description="Helical" evidence="1">
    <location>
        <begin position="227"/>
        <end position="247"/>
    </location>
</feature>
<name>A0A0A7S8P0_FRIPE</name>
<feature type="transmembrane region" description="Helical" evidence="1">
    <location>
        <begin position="126"/>
        <end position="143"/>
    </location>
</feature>
<keyword evidence="1" id="KW-1133">Transmembrane helix</keyword>
<dbReference type="EMBL" id="CP009056">
    <property type="protein sequence ID" value="AJA45661.1"/>
    <property type="molecule type" value="Genomic_DNA"/>
</dbReference>
<keyword evidence="1" id="KW-0472">Membrane</keyword>
<dbReference type="AlphaFoldDB" id="A0A0A7S8P0"/>
<gene>
    <name evidence="2" type="ORF">FPB0191_01845</name>
</gene>
<feature type="transmembrane region" description="Helical" evidence="1">
    <location>
        <begin position="7"/>
        <end position="26"/>
    </location>
</feature>
<feature type="transmembrane region" description="Helical" evidence="1">
    <location>
        <begin position="79"/>
        <end position="99"/>
    </location>
</feature>
<keyword evidence="1" id="KW-0812">Transmembrane</keyword>
<feature type="transmembrane region" description="Helical" evidence="1">
    <location>
        <begin position="149"/>
        <end position="171"/>
    </location>
</feature>
<sequence length="340" mass="39879">MKVKKRTLINLFNLFLISLLSLIVAFKGNTRDTGLYFGVFKNINKFSSNPIDFYKESGVEFGFGIINHIVHFFTDNFTIYSYIISFITFLFIYLSTNLLKIRFIDVLLFYLPNLFITQQLMQIRQGLASAIVINAVILLYIYQKKIKCSILLLIAISIHSMSIAYLTFFVPQIKKYVLNQKYLLIRLILWFILIFILCRIVMQFSLLQNISSRINDYSVTEFASSRSFFELANIRAMIYFILFALTAKYIKNDSYLTLLYIYSTSLALRLGFYDFYILSGRLGIAFGYSEIFLLAISLKFVTKKLFYFVALFYLIIHCYLTLNFQVPYMVQDYFSSGYLE</sequence>
<keyword evidence="3" id="KW-1185">Reference proteome</keyword>
<dbReference type="KEGG" id="fpp:FPB0191_01845"/>
<dbReference type="STRING" id="1267021.FPB0191_01845"/>
<evidence type="ECO:0000313" key="3">
    <source>
        <dbReference type="Proteomes" id="UP000030901"/>
    </source>
</evidence>
<feature type="transmembrane region" description="Helical" evidence="1">
    <location>
        <begin position="183"/>
        <end position="207"/>
    </location>
</feature>
<proteinExistence type="predicted"/>
<feature type="transmembrane region" description="Helical" evidence="1">
    <location>
        <begin position="278"/>
        <end position="298"/>
    </location>
</feature>
<dbReference type="RefSeq" id="WP_039105522.1">
    <property type="nucleotide sequence ID" value="NZ_CP009056.1"/>
</dbReference>
<feature type="transmembrane region" description="Helical" evidence="1">
    <location>
        <begin position="305"/>
        <end position="326"/>
    </location>
</feature>
<evidence type="ECO:0000256" key="1">
    <source>
        <dbReference type="SAM" id="Phobius"/>
    </source>
</evidence>